<dbReference type="PANTHER" id="PTHR48097:SF9">
    <property type="entry name" value="L-THREONINE ALDOLASE"/>
    <property type="match status" value="1"/>
</dbReference>
<dbReference type="Proteomes" id="UP000435112">
    <property type="component" value="Unassembled WGS sequence"/>
</dbReference>
<dbReference type="InterPro" id="IPR015424">
    <property type="entry name" value="PyrdxlP-dep_Trfase"/>
</dbReference>
<evidence type="ECO:0000313" key="5">
    <source>
        <dbReference type="EMBL" id="KAE8999950.1"/>
    </source>
</evidence>
<evidence type="ECO:0000259" key="4">
    <source>
        <dbReference type="Pfam" id="PF01212"/>
    </source>
</evidence>
<dbReference type="SUPFAM" id="SSF53383">
    <property type="entry name" value="PLP-dependent transferases"/>
    <property type="match status" value="1"/>
</dbReference>
<dbReference type="GO" id="GO:0008732">
    <property type="term" value="F:L-allo-threonine aldolase activity"/>
    <property type="evidence" value="ECO:0007669"/>
    <property type="project" value="TreeGrafter"/>
</dbReference>
<dbReference type="Pfam" id="PF01212">
    <property type="entry name" value="Beta_elim_lyase"/>
    <property type="match status" value="1"/>
</dbReference>
<sequence>MFAATPCGRGRRCVRRGSVREQAGKGGGRAARQAGGAFHAFWPMSNLIAIGTHWMRPSAATKPYTRTAEPTGNGTLNLMGINNTVRDKYPRTRLEEIENMQNSRFAAVASVASGIPMDELVRSADSVSLCLSKGLGAPAVFILAESEELIRHATRLRKSFGGGMRQAGVIAPAGLYALENQFDRLVDDHVNAKALAHGVGLTLVYSLLLLFRQS</sequence>
<accession>A0A6A3JX95</accession>
<evidence type="ECO:0000256" key="3">
    <source>
        <dbReference type="ARBA" id="ARBA00022898"/>
    </source>
</evidence>
<dbReference type="InterPro" id="IPR015421">
    <property type="entry name" value="PyrdxlP-dep_Trfase_major"/>
</dbReference>
<comment type="cofactor">
    <cofactor evidence="1">
        <name>pyridoxal 5'-phosphate</name>
        <dbReference type="ChEBI" id="CHEBI:597326"/>
    </cofactor>
</comment>
<dbReference type="InterPro" id="IPR001597">
    <property type="entry name" value="ArAA_b-elim_lyase/Thr_aldolase"/>
</dbReference>
<evidence type="ECO:0000313" key="6">
    <source>
        <dbReference type="Proteomes" id="UP000435112"/>
    </source>
</evidence>
<dbReference type="EMBL" id="QXFU01001557">
    <property type="protein sequence ID" value="KAE8999950.1"/>
    <property type="molecule type" value="Genomic_DNA"/>
</dbReference>
<protein>
    <recommendedName>
        <fullName evidence="4">Aromatic amino acid beta-eliminating lyase/threonine aldolase domain-containing protein</fullName>
    </recommendedName>
</protein>
<dbReference type="GO" id="GO:0006545">
    <property type="term" value="P:glycine biosynthetic process"/>
    <property type="evidence" value="ECO:0007669"/>
    <property type="project" value="TreeGrafter"/>
</dbReference>
<evidence type="ECO:0000256" key="2">
    <source>
        <dbReference type="ARBA" id="ARBA00006966"/>
    </source>
</evidence>
<comment type="caution">
    <text evidence="5">The sequence shown here is derived from an EMBL/GenBank/DDBJ whole genome shotgun (WGS) entry which is preliminary data.</text>
</comment>
<dbReference type="GO" id="GO:0005829">
    <property type="term" value="C:cytosol"/>
    <property type="evidence" value="ECO:0007669"/>
    <property type="project" value="TreeGrafter"/>
</dbReference>
<proteinExistence type="inferred from homology"/>
<dbReference type="Gene3D" id="3.40.640.10">
    <property type="entry name" value="Type I PLP-dependent aspartate aminotransferase-like (Major domain)"/>
    <property type="match status" value="1"/>
</dbReference>
<dbReference type="PANTHER" id="PTHR48097">
    <property type="entry name" value="L-THREONINE ALDOLASE-RELATED"/>
    <property type="match status" value="1"/>
</dbReference>
<comment type="similarity">
    <text evidence="2">Belongs to the threonine aldolase family.</text>
</comment>
<gene>
    <name evidence="5" type="ORF">PR002_g18312</name>
</gene>
<name>A0A6A3JX95_9STRA</name>
<dbReference type="AlphaFoldDB" id="A0A6A3JX95"/>
<organism evidence="5 6">
    <name type="scientific">Phytophthora rubi</name>
    <dbReference type="NCBI Taxonomy" id="129364"/>
    <lineage>
        <taxon>Eukaryota</taxon>
        <taxon>Sar</taxon>
        <taxon>Stramenopiles</taxon>
        <taxon>Oomycota</taxon>
        <taxon>Peronosporomycetes</taxon>
        <taxon>Peronosporales</taxon>
        <taxon>Peronosporaceae</taxon>
        <taxon>Phytophthora</taxon>
    </lineage>
</organism>
<evidence type="ECO:0000256" key="1">
    <source>
        <dbReference type="ARBA" id="ARBA00001933"/>
    </source>
</evidence>
<reference evidence="5 6" key="1">
    <citation type="submission" date="2018-09" db="EMBL/GenBank/DDBJ databases">
        <title>Genomic investigation of the strawberry pathogen Phytophthora fragariae indicates pathogenicity is determined by transcriptional variation in three key races.</title>
        <authorList>
            <person name="Adams T.M."/>
            <person name="Armitage A.D."/>
            <person name="Sobczyk M.K."/>
            <person name="Bates H.J."/>
            <person name="Dunwell J.M."/>
            <person name="Nellist C.F."/>
            <person name="Harrison R.J."/>
        </authorList>
    </citation>
    <scope>NUCLEOTIDE SEQUENCE [LARGE SCALE GENOMIC DNA]</scope>
    <source>
        <strain evidence="5 6">SCRP324</strain>
    </source>
</reference>
<feature type="domain" description="Aromatic amino acid beta-eliminating lyase/threonine aldolase" evidence="4">
    <location>
        <begin position="108"/>
        <end position="199"/>
    </location>
</feature>
<dbReference type="OrthoDB" id="10261951at2759"/>
<dbReference type="GO" id="GO:0006567">
    <property type="term" value="P:L-threonine catabolic process"/>
    <property type="evidence" value="ECO:0007669"/>
    <property type="project" value="TreeGrafter"/>
</dbReference>
<keyword evidence="3" id="KW-0663">Pyridoxal phosphate</keyword>